<keyword evidence="4" id="KW-0411">Iron-sulfur</keyword>
<dbReference type="Gene3D" id="3.50.50.60">
    <property type="entry name" value="FAD/NAD(P)-binding domain"/>
    <property type="match status" value="1"/>
</dbReference>
<dbReference type="AlphaFoldDB" id="A0A4Q4SUF2"/>
<dbReference type="GO" id="GO:0005737">
    <property type="term" value="C:cytoplasm"/>
    <property type="evidence" value="ECO:0007669"/>
    <property type="project" value="TreeGrafter"/>
</dbReference>
<dbReference type="GO" id="GO:0051537">
    <property type="term" value="F:2 iron, 2 sulfur cluster binding"/>
    <property type="evidence" value="ECO:0007669"/>
    <property type="project" value="UniProtKB-KW"/>
</dbReference>
<keyword evidence="7" id="KW-1185">Reference proteome</keyword>
<dbReference type="EMBL" id="QJNU01001574">
    <property type="protein sequence ID" value="RYO74936.1"/>
    <property type="molecule type" value="Genomic_DNA"/>
</dbReference>
<dbReference type="Proteomes" id="UP000293360">
    <property type="component" value="Unassembled WGS sequence"/>
</dbReference>
<keyword evidence="1" id="KW-0001">2Fe-2S</keyword>
<comment type="caution">
    <text evidence="6">The sequence shown here is derived from an EMBL/GenBank/DDBJ whole genome shotgun (WGS) entry which is preliminary data.</text>
</comment>
<dbReference type="Gene3D" id="3.30.9.10">
    <property type="entry name" value="D-Amino Acid Oxidase, subunit A, domain 2"/>
    <property type="match status" value="1"/>
</dbReference>
<dbReference type="Gene3D" id="2.102.10.10">
    <property type="entry name" value="Rieske [2Fe-2S] iron-sulphur domain"/>
    <property type="match status" value="1"/>
</dbReference>
<keyword evidence="3" id="KW-0408">Iron</keyword>
<dbReference type="CDD" id="cd03477">
    <property type="entry name" value="Rieske_YhfW_C"/>
    <property type="match status" value="1"/>
</dbReference>
<name>A0A4Q4SUF2_9PEZI</name>
<proteinExistence type="predicted"/>
<dbReference type="GO" id="GO:0046872">
    <property type="term" value="F:metal ion binding"/>
    <property type="evidence" value="ECO:0007669"/>
    <property type="project" value="UniProtKB-KW"/>
</dbReference>
<dbReference type="InterPro" id="IPR038010">
    <property type="entry name" value="YhfW_C"/>
</dbReference>
<dbReference type="InterPro" id="IPR006076">
    <property type="entry name" value="FAD-dep_OxRdtase"/>
</dbReference>
<dbReference type="FunFam" id="2.102.10.10:FF:000014">
    <property type="entry name" value="Oxidoreductase, FAD dependent"/>
    <property type="match status" value="1"/>
</dbReference>
<dbReference type="STRING" id="155417.A0A4Q4SUF2"/>
<accession>A0A4Q4SUF2</accession>
<dbReference type="Pfam" id="PF01266">
    <property type="entry name" value="DAO"/>
    <property type="match status" value="1"/>
</dbReference>
<feature type="domain" description="Rieske" evidence="5">
    <location>
        <begin position="452"/>
        <end position="537"/>
    </location>
</feature>
<sequence length="537" mass="59835">MSALEKKKFIQTSGIADAVWVHKDDYSNRPRFNPLTADIETDICIIGAGINGVSIAYELVSRGKQVVLLDARDILSGETGRTSGHLSNALDDMYQYIAEKHGQKGAKVAAESHSWALNYVGEVATKLGIECEYRHLPAYRVSQYQRGTREYEDDMKEIKADVEWARKVGIDATIDENLAVRGWDGKPDQRGGAIYPGQATFHPTKYVNGVLKWLQNQPNFSSFTNTRVASVDEKGIEVLGLGHKYCQVRTEAGNTVTCEHAVEATNVPLQKLSVIAQMEWNRTYCIAIRIPKGSVEDCLLYDNAEVYKYVRMTECDEKDDYMVVGGCDHKVGQESTDGRFEELEIWTRERFPQAGSVDYKWSGQILEPHDYMAYIGKNQGNKYVYIVTGDSGNGLTHGVIAGKLIADEIEGKPNPWAELYSPKRVVSVIKSAVETLQHDVQVNTQYKRLLHSDITDIEDLVPGSGGVLNPKSSKPIAVYKDEIGNVTKMSALCPHMKGVICWNKVEKSWDCPVHGSRFGETGLCIQGPAKMNLERVQ</sequence>
<gene>
    <name evidence="6" type="ORF">DL764_010618</name>
</gene>
<dbReference type="InterPro" id="IPR036922">
    <property type="entry name" value="Rieske_2Fe-2S_sf"/>
</dbReference>
<evidence type="ECO:0000256" key="3">
    <source>
        <dbReference type="ARBA" id="ARBA00023004"/>
    </source>
</evidence>
<dbReference type="SUPFAM" id="SSF51905">
    <property type="entry name" value="FAD/NAD(P)-binding domain"/>
    <property type="match status" value="1"/>
</dbReference>
<evidence type="ECO:0000313" key="7">
    <source>
        <dbReference type="Proteomes" id="UP000293360"/>
    </source>
</evidence>
<dbReference type="PANTHER" id="PTHR13847">
    <property type="entry name" value="SARCOSINE DEHYDROGENASE-RELATED"/>
    <property type="match status" value="1"/>
</dbReference>
<evidence type="ECO:0000256" key="2">
    <source>
        <dbReference type="ARBA" id="ARBA00022723"/>
    </source>
</evidence>
<reference evidence="6 7" key="1">
    <citation type="submission" date="2018-06" db="EMBL/GenBank/DDBJ databases">
        <title>Complete Genomes of Monosporascus.</title>
        <authorList>
            <person name="Robinson A.J."/>
            <person name="Natvig D.O."/>
        </authorList>
    </citation>
    <scope>NUCLEOTIDE SEQUENCE [LARGE SCALE GENOMIC DNA]</scope>
    <source>
        <strain evidence="6 7">CBS 110550</strain>
    </source>
</reference>
<dbReference type="SUPFAM" id="SSF50022">
    <property type="entry name" value="ISP domain"/>
    <property type="match status" value="1"/>
</dbReference>
<dbReference type="InterPro" id="IPR036188">
    <property type="entry name" value="FAD/NAD-bd_sf"/>
</dbReference>
<protein>
    <recommendedName>
        <fullName evidence="5">Rieske domain-containing protein</fullName>
    </recommendedName>
</protein>
<evidence type="ECO:0000256" key="4">
    <source>
        <dbReference type="ARBA" id="ARBA00023014"/>
    </source>
</evidence>
<dbReference type="PANTHER" id="PTHR13847:SF281">
    <property type="entry name" value="FAD DEPENDENT OXIDOREDUCTASE DOMAIN-CONTAINING PROTEIN"/>
    <property type="match status" value="1"/>
</dbReference>
<dbReference type="InterPro" id="IPR017941">
    <property type="entry name" value="Rieske_2Fe-2S"/>
</dbReference>
<evidence type="ECO:0000259" key="5">
    <source>
        <dbReference type="PROSITE" id="PS51296"/>
    </source>
</evidence>
<keyword evidence="2" id="KW-0479">Metal-binding</keyword>
<evidence type="ECO:0000313" key="6">
    <source>
        <dbReference type="EMBL" id="RYO74936.1"/>
    </source>
</evidence>
<organism evidence="6 7">
    <name type="scientific">Monosporascus ibericus</name>
    <dbReference type="NCBI Taxonomy" id="155417"/>
    <lineage>
        <taxon>Eukaryota</taxon>
        <taxon>Fungi</taxon>
        <taxon>Dikarya</taxon>
        <taxon>Ascomycota</taxon>
        <taxon>Pezizomycotina</taxon>
        <taxon>Sordariomycetes</taxon>
        <taxon>Xylariomycetidae</taxon>
        <taxon>Xylariales</taxon>
        <taxon>Xylariales incertae sedis</taxon>
        <taxon>Monosporascus</taxon>
    </lineage>
</organism>
<dbReference type="Pfam" id="PF00355">
    <property type="entry name" value="Rieske"/>
    <property type="match status" value="1"/>
</dbReference>
<dbReference type="PROSITE" id="PS51296">
    <property type="entry name" value="RIESKE"/>
    <property type="match status" value="1"/>
</dbReference>
<dbReference type="OrthoDB" id="429143at2759"/>
<evidence type="ECO:0000256" key="1">
    <source>
        <dbReference type="ARBA" id="ARBA00022714"/>
    </source>
</evidence>